<protein>
    <recommendedName>
        <fullName evidence="7">Kinesin light chain</fullName>
    </recommendedName>
</protein>
<feature type="compositionally biased region" description="Basic and acidic residues" evidence="4">
    <location>
        <begin position="23"/>
        <end position="32"/>
    </location>
</feature>
<comment type="caution">
    <text evidence="5">The sequence shown here is derived from an EMBL/GenBank/DDBJ whole genome shotgun (WGS) entry which is preliminary data.</text>
</comment>
<dbReference type="PANTHER" id="PTHR45641">
    <property type="entry name" value="TETRATRICOPEPTIDE REPEAT PROTEIN (AFU_ORTHOLOGUE AFUA_6G03870)"/>
    <property type="match status" value="1"/>
</dbReference>
<dbReference type="PANTHER" id="PTHR45641:SF19">
    <property type="entry name" value="NEPHROCYSTIN-3"/>
    <property type="match status" value="1"/>
</dbReference>
<evidence type="ECO:0000256" key="2">
    <source>
        <dbReference type="ARBA" id="ARBA00022803"/>
    </source>
</evidence>
<evidence type="ECO:0000313" key="5">
    <source>
        <dbReference type="EMBL" id="CAJ1957845.1"/>
    </source>
</evidence>
<gene>
    <name evidence="5" type="ORF">CYCCA115_LOCUS16904</name>
</gene>
<organism evidence="5 6">
    <name type="scientific">Cylindrotheca closterium</name>
    <dbReference type="NCBI Taxonomy" id="2856"/>
    <lineage>
        <taxon>Eukaryota</taxon>
        <taxon>Sar</taxon>
        <taxon>Stramenopiles</taxon>
        <taxon>Ochrophyta</taxon>
        <taxon>Bacillariophyta</taxon>
        <taxon>Bacillariophyceae</taxon>
        <taxon>Bacillariophycidae</taxon>
        <taxon>Bacillariales</taxon>
        <taxon>Bacillariaceae</taxon>
        <taxon>Cylindrotheca</taxon>
    </lineage>
</organism>
<evidence type="ECO:0000313" key="6">
    <source>
        <dbReference type="Proteomes" id="UP001295423"/>
    </source>
</evidence>
<feature type="region of interest" description="Disordered" evidence="4">
    <location>
        <begin position="15"/>
        <end position="61"/>
    </location>
</feature>
<dbReference type="InterPro" id="IPR019734">
    <property type="entry name" value="TPR_rpt"/>
</dbReference>
<accession>A0AAD2G2I0</accession>
<evidence type="ECO:0000256" key="4">
    <source>
        <dbReference type="SAM" id="MobiDB-lite"/>
    </source>
</evidence>
<dbReference type="SMART" id="SM00028">
    <property type="entry name" value="TPR"/>
    <property type="match status" value="5"/>
</dbReference>
<dbReference type="Pfam" id="PF13181">
    <property type="entry name" value="TPR_8"/>
    <property type="match status" value="1"/>
</dbReference>
<dbReference type="InterPro" id="IPR011990">
    <property type="entry name" value="TPR-like_helical_dom_sf"/>
</dbReference>
<evidence type="ECO:0008006" key="7">
    <source>
        <dbReference type="Google" id="ProtNLM"/>
    </source>
</evidence>
<sequence length="452" mass="50936">MVADGFSQHRSVNSFTDTFSTKSGDDYDHFSRITDNSSSAKSPESSQAENKRFEKDLKSRHRTACKEMDNGKYRLAIQSFEGILADLLTRYDMNHERIGTALHNIAVANLRANELSDAKDAIEEAFRIRKAALGAMHPKVGDSLVEFGIILMALKENDRALKVFLEALEVREEGMTNAKECQERHKAQLYMAKVLHNLGCVYTELDQLDAAQETYNKALEHQKAAFGEWNGNNLNSKSDSTKPGFLTMASTICNLAYIELERGNHDRAIAFLNDSLEIQKVLLEADNKLILTTMQNIAYVYCLQSKYANAKNVYMDVAKLQQESYVAHAKRGWNASIKSLIYCQLRDFDFESAFDNLRKLEDVLSTQAQIESAPTSRDLQTTHELMGEVNFQLARLPSITEYTQRLLVGQGCGLCADACQPGEFRDVIDAESWFPKRPTKGSKMTGHRMSYA</sequence>
<dbReference type="Proteomes" id="UP001295423">
    <property type="component" value="Unassembled WGS sequence"/>
</dbReference>
<keyword evidence="6" id="KW-1185">Reference proteome</keyword>
<dbReference type="PROSITE" id="PS50005">
    <property type="entry name" value="TPR"/>
    <property type="match status" value="2"/>
</dbReference>
<dbReference type="AlphaFoldDB" id="A0AAD2G2I0"/>
<keyword evidence="1" id="KW-0677">Repeat</keyword>
<feature type="repeat" description="TPR" evidence="3">
    <location>
        <begin position="141"/>
        <end position="174"/>
    </location>
</feature>
<dbReference type="Pfam" id="PF13374">
    <property type="entry name" value="TPR_10"/>
    <property type="match status" value="1"/>
</dbReference>
<proteinExistence type="predicted"/>
<feature type="repeat" description="TPR" evidence="3">
    <location>
        <begin position="192"/>
        <end position="225"/>
    </location>
</feature>
<feature type="compositionally biased region" description="Low complexity" evidence="4">
    <location>
        <begin position="37"/>
        <end position="46"/>
    </location>
</feature>
<dbReference type="Pfam" id="PF13424">
    <property type="entry name" value="TPR_12"/>
    <property type="match status" value="1"/>
</dbReference>
<evidence type="ECO:0000256" key="3">
    <source>
        <dbReference type="PROSITE-ProRule" id="PRU00339"/>
    </source>
</evidence>
<evidence type="ECO:0000256" key="1">
    <source>
        <dbReference type="ARBA" id="ARBA00022737"/>
    </source>
</evidence>
<dbReference type="Gene3D" id="1.25.40.10">
    <property type="entry name" value="Tetratricopeptide repeat domain"/>
    <property type="match status" value="2"/>
</dbReference>
<reference evidence="5" key="1">
    <citation type="submission" date="2023-08" db="EMBL/GenBank/DDBJ databases">
        <authorList>
            <person name="Audoor S."/>
            <person name="Bilcke G."/>
        </authorList>
    </citation>
    <scope>NUCLEOTIDE SEQUENCE</scope>
</reference>
<dbReference type="EMBL" id="CAKOGP040001958">
    <property type="protein sequence ID" value="CAJ1957845.1"/>
    <property type="molecule type" value="Genomic_DNA"/>
</dbReference>
<dbReference type="SUPFAM" id="SSF48452">
    <property type="entry name" value="TPR-like"/>
    <property type="match status" value="2"/>
</dbReference>
<name>A0AAD2G2I0_9STRA</name>
<keyword evidence="2 3" id="KW-0802">TPR repeat</keyword>